<dbReference type="Proteomes" id="UP000288716">
    <property type="component" value="Unassembled WGS sequence"/>
</dbReference>
<dbReference type="Pfam" id="PF03467">
    <property type="entry name" value="Smg4_UPF3"/>
    <property type="match status" value="1"/>
</dbReference>
<dbReference type="InterPro" id="IPR012677">
    <property type="entry name" value="Nucleotide-bd_a/b_plait_sf"/>
</dbReference>
<dbReference type="GO" id="GO:0003729">
    <property type="term" value="F:mRNA binding"/>
    <property type="evidence" value="ECO:0007669"/>
    <property type="project" value="TreeGrafter"/>
</dbReference>
<feature type="region of interest" description="Disordered" evidence="5">
    <location>
        <begin position="1"/>
        <end position="26"/>
    </location>
</feature>
<evidence type="ECO:0000256" key="5">
    <source>
        <dbReference type="SAM" id="MobiDB-lite"/>
    </source>
</evidence>
<dbReference type="InterPro" id="IPR035979">
    <property type="entry name" value="RBD_domain_sf"/>
</dbReference>
<dbReference type="PANTHER" id="PTHR13112">
    <property type="entry name" value="UPF3 REGULATOR OF NONSENSE TRANSCRIPTS-LIKE PROTEIN"/>
    <property type="match status" value="1"/>
</dbReference>
<protein>
    <submittedName>
        <fullName evidence="7">Regulator of nonsense transcripts 3A-like protein</fullName>
    </submittedName>
</protein>
<evidence type="ECO:0000313" key="8">
    <source>
        <dbReference type="Proteomes" id="UP000288716"/>
    </source>
</evidence>
<proteinExistence type="inferred from homology"/>
<dbReference type="SUPFAM" id="SSF54928">
    <property type="entry name" value="RNA-binding domain, RBD"/>
    <property type="match status" value="1"/>
</dbReference>
<dbReference type="STRING" id="299467.A0A443SMT7"/>
<keyword evidence="3" id="KW-0866">Nonsense-mediated mRNA decay</keyword>
<accession>A0A443SMT7</accession>
<feature type="compositionally biased region" description="Basic and acidic residues" evidence="5">
    <location>
        <begin position="257"/>
        <end position="281"/>
    </location>
</feature>
<evidence type="ECO:0000313" key="7">
    <source>
        <dbReference type="EMBL" id="RWS28815.1"/>
    </source>
</evidence>
<dbReference type="Gene3D" id="3.30.70.330">
    <property type="match status" value="1"/>
</dbReference>
<dbReference type="AlphaFoldDB" id="A0A443SMT7"/>
<dbReference type="FunFam" id="3.30.70.330:FF:000717">
    <property type="entry name" value="regulator of nonsense transcripts 3B"/>
    <property type="match status" value="1"/>
</dbReference>
<dbReference type="VEuPathDB" id="VectorBase:LDEU003225"/>
<dbReference type="InterPro" id="IPR039722">
    <property type="entry name" value="Upf3"/>
</dbReference>
<feature type="compositionally biased region" description="Basic and acidic residues" evidence="5">
    <location>
        <begin position="291"/>
        <end position="307"/>
    </location>
</feature>
<name>A0A443SMT7_9ACAR</name>
<evidence type="ECO:0000259" key="6">
    <source>
        <dbReference type="Pfam" id="PF03467"/>
    </source>
</evidence>
<dbReference type="InterPro" id="IPR005120">
    <property type="entry name" value="UPF3_dom"/>
</dbReference>
<dbReference type="GO" id="GO:0045727">
    <property type="term" value="P:positive regulation of translation"/>
    <property type="evidence" value="ECO:0007669"/>
    <property type="project" value="TreeGrafter"/>
</dbReference>
<dbReference type="EMBL" id="NCKV01001199">
    <property type="protein sequence ID" value="RWS28815.1"/>
    <property type="molecule type" value="Genomic_DNA"/>
</dbReference>
<evidence type="ECO:0000256" key="3">
    <source>
        <dbReference type="ARBA" id="ARBA00023161"/>
    </source>
</evidence>
<feature type="compositionally biased region" description="Basic and acidic residues" evidence="5">
    <location>
        <begin position="1"/>
        <end position="15"/>
    </location>
</feature>
<evidence type="ECO:0000256" key="2">
    <source>
        <dbReference type="ARBA" id="ARBA00005991"/>
    </source>
</evidence>
<feature type="domain" description="UPF3" evidence="6">
    <location>
        <begin position="33"/>
        <end position="189"/>
    </location>
</feature>
<dbReference type="GO" id="GO:0005737">
    <property type="term" value="C:cytoplasm"/>
    <property type="evidence" value="ECO:0007669"/>
    <property type="project" value="TreeGrafter"/>
</dbReference>
<sequence>MVKEFISRKDDDSKGAETAVSKAKKDKKQETLQTKVVVRHLPPTMNEEQFVEQVSPIPEHNFMYFAKADLSLGSYAFSRAYINFIHQEDIFIFKDKFDGYVFVDVKGNEYPAIVEFAPYQKIPRRRVGLSDKRDTKSGTLEQDSEYVKFLESLQHSKNEANLPSAEVYLEEIEARDKELKANHGCLKMSSKKNFSKEKHEEEKCGEAPTFTVKLYQNSERSKGCDKSKASDELEARNVDGEKCTNFGDSKVTKAVENLKHDDKADERGSDGRRLRNKDRPTLEIYRPGARRIPESKDRFDQKSERSVRSTKVYTRSKHVD</sequence>
<dbReference type="OrthoDB" id="18087at2759"/>
<dbReference type="PANTHER" id="PTHR13112:SF0">
    <property type="entry name" value="FI21285P1"/>
    <property type="match status" value="1"/>
</dbReference>
<evidence type="ECO:0000256" key="1">
    <source>
        <dbReference type="ARBA" id="ARBA00004123"/>
    </source>
</evidence>
<organism evidence="7 8">
    <name type="scientific">Leptotrombidium deliense</name>
    <dbReference type="NCBI Taxonomy" id="299467"/>
    <lineage>
        <taxon>Eukaryota</taxon>
        <taxon>Metazoa</taxon>
        <taxon>Ecdysozoa</taxon>
        <taxon>Arthropoda</taxon>
        <taxon>Chelicerata</taxon>
        <taxon>Arachnida</taxon>
        <taxon>Acari</taxon>
        <taxon>Acariformes</taxon>
        <taxon>Trombidiformes</taxon>
        <taxon>Prostigmata</taxon>
        <taxon>Anystina</taxon>
        <taxon>Parasitengona</taxon>
        <taxon>Trombiculoidea</taxon>
        <taxon>Trombiculidae</taxon>
        <taxon>Leptotrombidium</taxon>
    </lineage>
</organism>
<keyword evidence="4" id="KW-0539">Nucleus</keyword>
<dbReference type="GO" id="GO:0000184">
    <property type="term" value="P:nuclear-transcribed mRNA catabolic process, nonsense-mediated decay"/>
    <property type="evidence" value="ECO:0007669"/>
    <property type="project" value="UniProtKB-KW"/>
</dbReference>
<keyword evidence="8" id="KW-1185">Reference proteome</keyword>
<reference evidence="7 8" key="1">
    <citation type="journal article" date="2018" name="Gigascience">
        <title>Genomes of trombidid mites reveal novel predicted allergens and laterally-transferred genes associated with secondary metabolism.</title>
        <authorList>
            <person name="Dong X."/>
            <person name="Chaisiri K."/>
            <person name="Xia D."/>
            <person name="Armstrong S.D."/>
            <person name="Fang Y."/>
            <person name="Donnelly M.J."/>
            <person name="Kadowaki T."/>
            <person name="McGarry J.W."/>
            <person name="Darby A.C."/>
            <person name="Makepeace B.L."/>
        </authorList>
    </citation>
    <scope>NUCLEOTIDE SEQUENCE [LARGE SCALE GENOMIC DNA]</scope>
    <source>
        <strain evidence="7">UoL-UT</strain>
    </source>
</reference>
<comment type="caution">
    <text evidence="7">The sequence shown here is derived from an EMBL/GenBank/DDBJ whole genome shotgun (WGS) entry which is preliminary data.</text>
</comment>
<feature type="region of interest" description="Disordered" evidence="5">
    <location>
        <begin position="257"/>
        <end position="320"/>
    </location>
</feature>
<dbReference type="GO" id="GO:0005730">
    <property type="term" value="C:nucleolus"/>
    <property type="evidence" value="ECO:0007669"/>
    <property type="project" value="TreeGrafter"/>
</dbReference>
<comment type="subcellular location">
    <subcellularLocation>
        <location evidence="1">Nucleus</location>
    </subcellularLocation>
</comment>
<gene>
    <name evidence="7" type="ORF">B4U80_02482</name>
</gene>
<evidence type="ECO:0000256" key="4">
    <source>
        <dbReference type="ARBA" id="ARBA00023242"/>
    </source>
</evidence>
<comment type="similarity">
    <text evidence="2">Belongs to the RENT3 family.</text>
</comment>